<dbReference type="InParanoid" id="A0A067QBF9"/>
<feature type="compositionally biased region" description="Polar residues" evidence="1">
    <location>
        <begin position="124"/>
        <end position="139"/>
    </location>
</feature>
<dbReference type="AlphaFoldDB" id="A0A067QBF9"/>
<feature type="compositionally biased region" description="Basic and acidic residues" evidence="1">
    <location>
        <begin position="42"/>
        <end position="51"/>
    </location>
</feature>
<dbReference type="HOGENOM" id="CLU_1845385_0_0_1"/>
<keyword evidence="3" id="KW-1185">Reference proteome</keyword>
<feature type="compositionally biased region" description="Low complexity" evidence="1">
    <location>
        <begin position="59"/>
        <end position="81"/>
    </location>
</feature>
<accession>A0A067QBF9</accession>
<protein>
    <submittedName>
        <fullName evidence="2">Uncharacterized protein</fullName>
    </submittedName>
</protein>
<dbReference type="EMBL" id="KL197710">
    <property type="protein sequence ID" value="KDQ63460.1"/>
    <property type="molecule type" value="Genomic_DNA"/>
</dbReference>
<feature type="region of interest" description="Disordered" evidence="1">
    <location>
        <begin position="1"/>
        <end position="21"/>
    </location>
</feature>
<proteinExistence type="predicted"/>
<organism evidence="2 3">
    <name type="scientific">Jaapia argillacea MUCL 33604</name>
    <dbReference type="NCBI Taxonomy" id="933084"/>
    <lineage>
        <taxon>Eukaryota</taxon>
        <taxon>Fungi</taxon>
        <taxon>Dikarya</taxon>
        <taxon>Basidiomycota</taxon>
        <taxon>Agaricomycotina</taxon>
        <taxon>Agaricomycetes</taxon>
        <taxon>Agaricomycetidae</taxon>
        <taxon>Jaapiales</taxon>
        <taxon>Jaapiaceae</taxon>
        <taxon>Jaapia</taxon>
    </lineage>
</organism>
<name>A0A067QBF9_9AGAM</name>
<gene>
    <name evidence="2" type="ORF">JAAARDRAFT_189036</name>
</gene>
<evidence type="ECO:0000256" key="1">
    <source>
        <dbReference type="SAM" id="MobiDB-lite"/>
    </source>
</evidence>
<feature type="region of interest" description="Disordered" evidence="1">
    <location>
        <begin position="42"/>
        <end position="139"/>
    </location>
</feature>
<dbReference type="Proteomes" id="UP000027265">
    <property type="component" value="Unassembled WGS sequence"/>
</dbReference>
<reference evidence="3" key="1">
    <citation type="journal article" date="2014" name="Proc. Natl. Acad. Sci. U.S.A.">
        <title>Extensive sampling of basidiomycete genomes demonstrates inadequacy of the white-rot/brown-rot paradigm for wood decay fungi.</title>
        <authorList>
            <person name="Riley R."/>
            <person name="Salamov A.A."/>
            <person name="Brown D.W."/>
            <person name="Nagy L.G."/>
            <person name="Floudas D."/>
            <person name="Held B.W."/>
            <person name="Levasseur A."/>
            <person name="Lombard V."/>
            <person name="Morin E."/>
            <person name="Otillar R."/>
            <person name="Lindquist E.A."/>
            <person name="Sun H."/>
            <person name="LaButti K.M."/>
            <person name="Schmutz J."/>
            <person name="Jabbour D."/>
            <person name="Luo H."/>
            <person name="Baker S.E."/>
            <person name="Pisabarro A.G."/>
            <person name="Walton J.D."/>
            <person name="Blanchette R.A."/>
            <person name="Henrissat B."/>
            <person name="Martin F."/>
            <person name="Cullen D."/>
            <person name="Hibbett D.S."/>
            <person name="Grigoriev I.V."/>
        </authorList>
    </citation>
    <scope>NUCLEOTIDE SEQUENCE [LARGE SCALE GENOMIC DNA]</scope>
    <source>
        <strain evidence="3">MUCL 33604</strain>
    </source>
</reference>
<sequence length="139" mass="15260">MRSHFSVIDNSSESAIDKPEMLGHLEEVTALKAKCEQDDEKILQEDRKRDEMDVDYQCSQSTGDSWDSSQSTSYSQSSQETISDKDTPIGDDDTPISDNDTPIGDEDTPIGDNDAPLSDDDAPETTTVELQPSPAQSEN</sequence>
<evidence type="ECO:0000313" key="3">
    <source>
        <dbReference type="Proteomes" id="UP000027265"/>
    </source>
</evidence>
<evidence type="ECO:0000313" key="2">
    <source>
        <dbReference type="EMBL" id="KDQ63460.1"/>
    </source>
</evidence>